<sequence>MEKESRIKKQAFLVTLIFFMSRVVGFIREMIIAKIFGRNSLTDAFFAAFTIPDVMYDLLVTGALSSGFMPVFNEHLAKDDEEGAWKAANTFITVALLFILAFNILYFALAKYIIPFVAIGNVKNPDTYNLTVKLTRIMTISVSFTVCAGLTMGILNSYKIFIAPALGPVLYNVGIIIGAIALGKKFGIYGLAFGVILGSMFNLSVQIPNFLKVGKRFRLELNLQNKSFRRMLKLMIPAWIGLGVLRINLVVNQNIASILDEGSITGLRYAQRIMLLPAIFGSGISTTIFPLLNTYVARQEYKEYKEAILYGIRILLFIIIPSTFGLIVLNYPIVRLLFKSGKFTNHDVAVTAFALAFYSIGIIGQCVSPILTRSFYALQDTETPVKIGIVIVIFNITLNLIFVKFSKLAIGGIALTSSLGSIFQCMIAYTILQKRVGKFNNKRLLTTFVKVMVSSIVMALIVKLSYGYISNILTFSEKINDLISVSICVFIGVLVYFFMTLILKVEEVNAFVDIIKRKLSKK</sequence>
<evidence type="ECO:0000256" key="1">
    <source>
        <dbReference type="ARBA" id="ARBA00004651"/>
    </source>
</evidence>
<dbReference type="PRINTS" id="PR01806">
    <property type="entry name" value="VIRFACTRMVIN"/>
</dbReference>
<evidence type="ECO:0000256" key="5">
    <source>
        <dbReference type="ARBA" id="ARBA00022984"/>
    </source>
</evidence>
<dbReference type="NCBIfam" id="TIGR01695">
    <property type="entry name" value="murJ_mviN"/>
    <property type="match status" value="1"/>
</dbReference>
<dbReference type="UniPathway" id="UPA00219"/>
<comment type="similarity">
    <text evidence="8 9">Belongs to the MurJ/MviN family.</text>
</comment>
<dbReference type="GO" id="GO:0005886">
    <property type="term" value="C:plasma membrane"/>
    <property type="evidence" value="ECO:0007669"/>
    <property type="project" value="UniProtKB-SubCell"/>
</dbReference>
<keyword evidence="8 9" id="KW-0813">Transport</keyword>
<dbReference type="GO" id="GO:0071555">
    <property type="term" value="P:cell wall organization"/>
    <property type="evidence" value="ECO:0007669"/>
    <property type="project" value="UniProtKB-UniRule"/>
</dbReference>
<evidence type="ECO:0000256" key="8">
    <source>
        <dbReference type="HAMAP-Rule" id="MF_02078"/>
    </source>
</evidence>
<evidence type="ECO:0000256" key="2">
    <source>
        <dbReference type="ARBA" id="ARBA00022475"/>
    </source>
</evidence>
<dbReference type="CDD" id="cd13123">
    <property type="entry name" value="MATE_MurJ_like"/>
    <property type="match status" value="1"/>
</dbReference>
<gene>
    <name evidence="8" type="primary">murJ</name>
    <name evidence="10" type="ORF">SAMN05660865_00496</name>
</gene>
<keyword evidence="11" id="KW-1185">Reference proteome</keyword>
<evidence type="ECO:0000313" key="10">
    <source>
        <dbReference type="EMBL" id="SEF55533.1"/>
    </source>
</evidence>
<dbReference type="GO" id="GO:0008360">
    <property type="term" value="P:regulation of cell shape"/>
    <property type="evidence" value="ECO:0007669"/>
    <property type="project" value="UniProtKB-UniRule"/>
</dbReference>
<feature type="transmembrane region" description="Helical" evidence="8">
    <location>
        <begin position="134"/>
        <end position="155"/>
    </location>
</feature>
<dbReference type="InterPro" id="IPR051050">
    <property type="entry name" value="Lipid_II_flippase_MurJ/MviN"/>
</dbReference>
<dbReference type="AlphaFoldDB" id="A0A1H5SY74"/>
<keyword evidence="2 8" id="KW-1003">Cell membrane</keyword>
<keyword evidence="5 8" id="KW-0573">Peptidoglycan synthesis</keyword>
<evidence type="ECO:0000256" key="6">
    <source>
        <dbReference type="ARBA" id="ARBA00022989"/>
    </source>
</evidence>
<dbReference type="InterPro" id="IPR004268">
    <property type="entry name" value="MurJ"/>
</dbReference>
<evidence type="ECO:0000313" key="11">
    <source>
        <dbReference type="Proteomes" id="UP000242850"/>
    </source>
</evidence>
<feature type="transmembrane region" description="Helical" evidence="8">
    <location>
        <begin position="188"/>
        <end position="211"/>
    </location>
</feature>
<feature type="transmembrane region" description="Helical" evidence="8">
    <location>
        <begin position="383"/>
        <end position="402"/>
    </location>
</feature>
<dbReference type="HAMAP" id="MF_02078">
    <property type="entry name" value="MurJ_MviN"/>
    <property type="match status" value="1"/>
</dbReference>
<dbReference type="EMBL" id="FNUK01000004">
    <property type="protein sequence ID" value="SEF55533.1"/>
    <property type="molecule type" value="Genomic_DNA"/>
</dbReference>
<dbReference type="Pfam" id="PF03023">
    <property type="entry name" value="MurJ"/>
    <property type="match status" value="1"/>
</dbReference>
<feature type="transmembrane region" description="Helical" evidence="8">
    <location>
        <begin position="12"/>
        <end position="32"/>
    </location>
</feature>
<keyword evidence="8 9" id="KW-0961">Cell wall biogenesis/degradation</keyword>
<evidence type="ECO:0000256" key="7">
    <source>
        <dbReference type="ARBA" id="ARBA00023136"/>
    </source>
</evidence>
<comment type="subcellular location">
    <subcellularLocation>
        <location evidence="1 8">Cell membrane</location>
        <topology evidence="1 8">Multi-pass membrane protein</topology>
    </subcellularLocation>
</comment>
<dbReference type="Proteomes" id="UP000242850">
    <property type="component" value="Unassembled WGS sequence"/>
</dbReference>
<dbReference type="RefSeq" id="WP_103895505.1">
    <property type="nucleotide sequence ID" value="NZ_FNUK01000004.1"/>
</dbReference>
<dbReference type="GO" id="GO:0034204">
    <property type="term" value="P:lipid translocation"/>
    <property type="evidence" value="ECO:0007669"/>
    <property type="project" value="TreeGrafter"/>
</dbReference>
<dbReference type="PIRSF" id="PIRSF002869">
    <property type="entry name" value="MviN"/>
    <property type="match status" value="1"/>
</dbReference>
<dbReference type="GO" id="GO:0009252">
    <property type="term" value="P:peptidoglycan biosynthetic process"/>
    <property type="evidence" value="ECO:0007669"/>
    <property type="project" value="UniProtKB-UniRule"/>
</dbReference>
<protein>
    <recommendedName>
        <fullName evidence="8">Probable lipid II flippase MurJ</fullName>
    </recommendedName>
</protein>
<evidence type="ECO:0000256" key="4">
    <source>
        <dbReference type="ARBA" id="ARBA00022960"/>
    </source>
</evidence>
<proteinExistence type="inferred from homology"/>
<comment type="pathway">
    <text evidence="8">Cell wall biogenesis; peptidoglycan biosynthesis.</text>
</comment>
<dbReference type="GO" id="GO:0015648">
    <property type="term" value="F:lipid-linked peptidoglycan transporter activity"/>
    <property type="evidence" value="ECO:0007669"/>
    <property type="project" value="UniProtKB-UniRule"/>
</dbReference>
<feature type="transmembrane region" description="Helical" evidence="8">
    <location>
        <begin position="408"/>
        <end position="432"/>
    </location>
</feature>
<evidence type="ECO:0000256" key="3">
    <source>
        <dbReference type="ARBA" id="ARBA00022692"/>
    </source>
</evidence>
<organism evidence="10 11">
    <name type="scientific">Caloramator fervidus</name>
    <dbReference type="NCBI Taxonomy" id="29344"/>
    <lineage>
        <taxon>Bacteria</taxon>
        <taxon>Bacillati</taxon>
        <taxon>Bacillota</taxon>
        <taxon>Clostridia</taxon>
        <taxon>Eubacteriales</taxon>
        <taxon>Clostridiaceae</taxon>
        <taxon>Caloramator</taxon>
    </lineage>
</organism>
<name>A0A1H5SY74_9CLOT</name>
<keyword evidence="4 8" id="KW-0133">Cell shape</keyword>
<comment type="function">
    <text evidence="8 9">Involved in peptidoglycan biosynthesis. Transports lipid-linked peptidoglycan precursors from the inner to the outer leaflet of the cytoplasmic membrane.</text>
</comment>
<feature type="transmembrane region" description="Helical" evidence="8">
    <location>
        <begin position="444"/>
        <end position="462"/>
    </location>
</feature>
<feature type="transmembrane region" description="Helical" evidence="8">
    <location>
        <begin position="231"/>
        <end position="249"/>
    </location>
</feature>
<feature type="transmembrane region" description="Helical" evidence="8">
    <location>
        <begin position="269"/>
        <end position="295"/>
    </location>
</feature>
<feature type="transmembrane region" description="Helical" evidence="8">
    <location>
        <begin position="162"/>
        <end position="182"/>
    </location>
</feature>
<feature type="transmembrane region" description="Helical" evidence="8">
    <location>
        <begin position="307"/>
        <end position="329"/>
    </location>
</feature>
<feature type="transmembrane region" description="Helical" evidence="8">
    <location>
        <begin position="90"/>
        <end position="114"/>
    </location>
</feature>
<feature type="transmembrane region" description="Helical" evidence="8">
    <location>
        <begin position="482"/>
        <end position="503"/>
    </location>
</feature>
<evidence type="ECO:0000256" key="9">
    <source>
        <dbReference type="PIRNR" id="PIRNR002869"/>
    </source>
</evidence>
<feature type="transmembrane region" description="Helical" evidence="8">
    <location>
        <begin position="349"/>
        <end position="371"/>
    </location>
</feature>
<keyword evidence="7 8" id="KW-0472">Membrane</keyword>
<feature type="transmembrane region" description="Helical" evidence="8">
    <location>
        <begin position="44"/>
        <end position="69"/>
    </location>
</feature>
<keyword evidence="6 8" id="KW-1133">Transmembrane helix</keyword>
<dbReference type="PANTHER" id="PTHR47019">
    <property type="entry name" value="LIPID II FLIPPASE MURJ"/>
    <property type="match status" value="1"/>
</dbReference>
<keyword evidence="3 8" id="KW-0812">Transmembrane</keyword>
<reference evidence="11" key="1">
    <citation type="submission" date="2016-10" db="EMBL/GenBank/DDBJ databases">
        <authorList>
            <person name="Varghese N."/>
            <person name="Submissions S."/>
        </authorList>
    </citation>
    <scope>NUCLEOTIDE SEQUENCE [LARGE SCALE GENOMIC DNA]</scope>
    <source>
        <strain evidence="11">DSM 5463</strain>
    </source>
</reference>
<accession>A0A1H5SY74</accession>
<dbReference type="PANTHER" id="PTHR47019:SF1">
    <property type="entry name" value="LIPID II FLIPPASE MURJ"/>
    <property type="match status" value="1"/>
</dbReference>